<dbReference type="InterPro" id="IPR027417">
    <property type="entry name" value="P-loop_NTPase"/>
</dbReference>
<dbReference type="PANTHER" id="PTHR23155">
    <property type="entry name" value="DISEASE RESISTANCE PROTEIN RP"/>
    <property type="match status" value="1"/>
</dbReference>
<evidence type="ECO:0000313" key="14">
    <source>
        <dbReference type="EMBL" id="KAJ9554317.1"/>
    </source>
</evidence>
<keyword evidence="9" id="KW-0611">Plant defense</keyword>
<feature type="domain" description="NB-ARC" evidence="11">
    <location>
        <begin position="112"/>
        <end position="269"/>
    </location>
</feature>
<gene>
    <name evidence="14" type="ORF">OSB04_018362</name>
</gene>
<comment type="subcellular location">
    <subcellularLocation>
        <location evidence="2">Cytoplasm</location>
    </subcellularLocation>
</comment>
<dbReference type="Pfam" id="PF00931">
    <property type="entry name" value="NB-ARC"/>
    <property type="match status" value="2"/>
</dbReference>
<evidence type="ECO:0000256" key="10">
    <source>
        <dbReference type="ARBA" id="ARBA00022840"/>
    </source>
</evidence>
<accession>A0AA38WAE2</accession>
<dbReference type="InterPro" id="IPR036388">
    <property type="entry name" value="WH-like_DNA-bd_sf"/>
</dbReference>
<feature type="domain" description="Disease resistance R13L4/SHOC-2-like LRR" evidence="13">
    <location>
        <begin position="497"/>
        <end position="746"/>
    </location>
</feature>
<evidence type="ECO:0000256" key="7">
    <source>
        <dbReference type="ARBA" id="ARBA00022737"/>
    </source>
</evidence>
<name>A0AA38WAE2_9ASTR</name>
<keyword evidence="15" id="KW-1185">Reference proteome</keyword>
<dbReference type="GO" id="GO:0009626">
    <property type="term" value="P:plant-type hypersensitive response"/>
    <property type="evidence" value="ECO:0007669"/>
    <property type="project" value="UniProtKB-KW"/>
</dbReference>
<evidence type="ECO:0000256" key="6">
    <source>
        <dbReference type="ARBA" id="ARBA00022667"/>
    </source>
</evidence>
<dbReference type="SUPFAM" id="SSF52058">
    <property type="entry name" value="L domain-like"/>
    <property type="match status" value="1"/>
</dbReference>
<keyword evidence="4" id="KW-0963">Cytoplasm</keyword>
<keyword evidence="5" id="KW-0433">Leucine-rich repeat</keyword>
<dbReference type="SUPFAM" id="SSF52540">
    <property type="entry name" value="P-loop containing nucleoside triphosphate hydrolases"/>
    <property type="match status" value="2"/>
</dbReference>
<dbReference type="Proteomes" id="UP001172457">
    <property type="component" value="Chromosome 4"/>
</dbReference>
<comment type="caution">
    <text evidence="14">The sequence shown here is derived from an EMBL/GenBank/DDBJ whole genome shotgun (WGS) entry which is preliminary data.</text>
</comment>
<dbReference type="Gene3D" id="1.10.8.430">
    <property type="entry name" value="Helical domain of apoptotic protease-activating factors"/>
    <property type="match status" value="2"/>
</dbReference>
<dbReference type="InterPro" id="IPR042197">
    <property type="entry name" value="Apaf_helical"/>
</dbReference>
<dbReference type="Gene3D" id="1.10.10.10">
    <property type="entry name" value="Winged helix-like DNA-binding domain superfamily/Winged helix DNA-binding domain"/>
    <property type="match status" value="2"/>
</dbReference>
<dbReference type="GO" id="GO:0043531">
    <property type="term" value="F:ADP binding"/>
    <property type="evidence" value="ECO:0007669"/>
    <property type="project" value="InterPro"/>
</dbReference>
<feature type="domain" description="NB-ARC" evidence="11">
    <location>
        <begin position="898"/>
        <end position="1070"/>
    </location>
</feature>
<dbReference type="Gene3D" id="3.80.10.10">
    <property type="entry name" value="Ribonuclease Inhibitor"/>
    <property type="match status" value="2"/>
</dbReference>
<evidence type="ECO:0000256" key="2">
    <source>
        <dbReference type="ARBA" id="ARBA00004496"/>
    </source>
</evidence>
<dbReference type="PRINTS" id="PR00364">
    <property type="entry name" value="DISEASERSIST"/>
</dbReference>
<dbReference type="InterPro" id="IPR002182">
    <property type="entry name" value="NB-ARC"/>
</dbReference>
<comment type="similarity">
    <text evidence="3">Belongs to the disease resistance NB-LRR family.</text>
</comment>
<dbReference type="EMBL" id="JARYMX010000004">
    <property type="protein sequence ID" value="KAJ9554317.1"/>
    <property type="molecule type" value="Genomic_DNA"/>
</dbReference>
<dbReference type="InterPro" id="IPR055414">
    <property type="entry name" value="LRR_R13L4/SHOC2-like"/>
</dbReference>
<dbReference type="FunFam" id="3.40.50.300:FF:001091">
    <property type="entry name" value="Probable disease resistance protein At1g61300"/>
    <property type="match status" value="2"/>
</dbReference>
<dbReference type="InterPro" id="IPR058922">
    <property type="entry name" value="WHD_DRP"/>
</dbReference>
<proteinExistence type="inferred from homology"/>
<evidence type="ECO:0000259" key="13">
    <source>
        <dbReference type="Pfam" id="PF23598"/>
    </source>
</evidence>
<dbReference type="Pfam" id="PF23559">
    <property type="entry name" value="WHD_DRP"/>
    <property type="match status" value="2"/>
</dbReference>
<evidence type="ECO:0000256" key="5">
    <source>
        <dbReference type="ARBA" id="ARBA00022614"/>
    </source>
</evidence>
<dbReference type="Gene3D" id="3.40.50.300">
    <property type="entry name" value="P-loop containing nucleotide triphosphate hydrolases"/>
    <property type="match status" value="2"/>
</dbReference>
<keyword evidence="8" id="KW-0547">Nucleotide-binding</keyword>
<protein>
    <submittedName>
        <fullName evidence="14">Uncharacterized protein</fullName>
    </submittedName>
</protein>
<dbReference type="SUPFAM" id="SSF52047">
    <property type="entry name" value="RNI-like"/>
    <property type="match status" value="1"/>
</dbReference>
<keyword evidence="6" id="KW-0381">Hypersensitive response</keyword>
<evidence type="ECO:0000256" key="8">
    <source>
        <dbReference type="ARBA" id="ARBA00022741"/>
    </source>
</evidence>
<dbReference type="GO" id="GO:0005524">
    <property type="term" value="F:ATP binding"/>
    <property type="evidence" value="ECO:0007669"/>
    <property type="project" value="UniProtKB-KW"/>
</dbReference>
<dbReference type="InterPro" id="IPR044974">
    <property type="entry name" value="Disease_R_plants"/>
</dbReference>
<dbReference type="PANTHER" id="PTHR23155:SF1152">
    <property type="entry name" value="AAA+ ATPASE DOMAIN-CONTAINING PROTEIN"/>
    <property type="match status" value="1"/>
</dbReference>
<dbReference type="FunFam" id="1.10.10.10:FF:000322">
    <property type="entry name" value="Probable disease resistance protein At1g63360"/>
    <property type="match status" value="2"/>
</dbReference>
<dbReference type="GO" id="GO:0051607">
    <property type="term" value="P:defense response to virus"/>
    <property type="evidence" value="ECO:0007669"/>
    <property type="project" value="UniProtKB-ARBA"/>
</dbReference>
<evidence type="ECO:0000256" key="3">
    <source>
        <dbReference type="ARBA" id="ARBA00008894"/>
    </source>
</evidence>
<evidence type="ECO:0000256" key="9">
    <source>
        <dbReference type="ARBA" id="ARBA00022821"/>
    </source>
</evidence>
<dbReference type="Pfam" id="PF23598">
    <property type="entry name" value="LRR_14"/>
    <property type="match status" value="2"/>
</dbReference>
<evidence type="ECO:0000259" key="12">
    <source>
        <dbReference type="Pfam" id="PF23559"/>
    </source>
</evidence>
<evidence type="ECO:0000256" key="1">
    <source>
        <dbReference type="ARBA" id="ARBA00002074"/>
    </source>
</evidence>
<dbReference type="InterPro" id="IPR032675">
    <property type="entry name" value="LRR_dom_sf"/>
</dbReference>
<comment type="function">
    <text evidence="1">Confers resistance to late blight (Phytophthora infestans) races carrying the avirulence gene Avr1. Resistance proteins guard the plant against pathogens that contain an appropriate avirulence protein via an indirect interaction with this avirulence protein. That triggers a defense system including the hypersensitive response, which restricts the pathogen growth.</text>
</comment>
<feature type="domain" description="Disease resistance protein winged helix" evidence="12">
    <location>
        <begin position="1153"/>
        <end position="1224"/>
    </location>
</feature>
<keyword evidence="10" id="KW-0067">ATP-binding</keyword>
<sequence>MAEALSHFLEQLRIHTSRLRNLSSEEALVCKRDIAEIFQFLMSRLGKMILRFENEKVEGLLQEMELRVDHILALPKFGKSLSNGVLQACEELCNIRFNRNIEAEEETVVGFEEEVKTLLDQLTANSSKQLQVISIAGMAGVGKTTLARKLYTDPLIEYIFDIRAWTCVSQVYVKKALNEVCEMSEEQLGEKLYRLLKGRQYLVVLDDIWDCKAWNDLRVYFPDDKTGSRVLFTSRDIDLNLHVRAARPAHVLRLRTADESWDIFQKKVCITGICSYMLKRIGREITDKCEGLPLAIIITVGLLKNHSSHAWWRKIAESLRSIIIREPSQYMDSLALSYNHLPPHLKQCFVFVGVFPEDYDIPVTKLIWLWIAQGFIHDTGCRILEDVAQDFLMDLIKRSLLMTAKMRADGQIKACRIHDLLREFCLRKAKEENFSPQIYKDAPVPAPTMSSSSIITNMHHGMPLDGPALPTRFGFCYPFEFGEILQKGRSILSDTYKSLRILDVESVPISLFPHDVILLANLRYLAIQARDGSPQASISNLVNLQMLIISSRKNIVVPKTIWNMVNLRHLYIKSGENLLEEPCFVQDTAKDGCPSVLASLQTLSQISPQSCHDVFSRTPNLRKLGFCGPLISSQGVVEFPSIGSLQQLQELKLLNTIPYPEPTTSCNPFMFPENLKKLTLSNTGMDWEEMWTISLLPNLEVLKLKFHACIGEKWDTSDAKFQRLKILKLHGMNVHSKVYIALMAKLYDDFKWKYQFPMSLILVEVNGCSFFPQPPSSSSSSSEEIYTMAEALSLLLKQLLIDINQLRHKQPSAEGDHIKDVDTSLAVLMNHLRMMMLGYESKEVQALFEEIELKMDRIVAVMGILPSEIDAVLEACEKLYNIRYGSTMESEQIVVGFDDEVETLLDQLTGTSTKQLQVISITGMAGLGKTTLARKLYRDPLIEYFFESRAWACVSQDYLKRDLLLTILSSFINDLTESICKMSDEQLGEKLYRFLKGRRYLVVLDDVWDCKALNDLQIYFPDDQTGSRVLITSRHVDLSLHVRAAGPVHVLRLRTEGESWDIFQMKVFRSGICPLALVELGRVIARKCEGLPLAIVITAGLAKNLLSHSWWSEIAGSLHSYMVRDPSQYMDTLALSYNHLPSHLRTCFLFLGVFPEDYDIPTRKLIWQWIAQGLIHETGNRTLEDAAEDVLMDLIKRSLLMAAKKGVDGQVNVCRIHDLLRDLCLRKAEEENSSPHLYKYGHVPASSSTIMNMPHEMSLNPPALNTHSGFCYPFELGKVLQEGGFVPSEAYKSLRILDVESIPISSFPCDVVELGNLRYLAIQARDGSPQSSISNLVHLQMLIISSRKNIFVPKTIWNMVNLRHIYIKSGENLIEEPCFVQVTDNDGCPNVLSSLQTLSQVSPQSCHNIFSRTPNLRKIGFCGPLISSEGDLEFPNIRSLEHLQKLKLLNTIPFPGATRSCNPLMFPEKLRKLTLSNTSMDWEEMWVFAWLPNLEVLKLKFHACIGEKWDMSDAKFERLKILKLQGLDLRQWVCWRDNFPGLQRLVVRQCLKLESIPSDIGRISTLDVIEVRSGLCTKDPKRARERRELFLESPHRPTTVDPPVGLSQISRAEALDARDEHNKDDYCQCCTDHEDQSLGLCLFVTTVWTRLLNSKSSWSVRICGTPIRLLSKTAVQGRREVPSYEKNSLQKA</sequence>
<feature type="domain" description="Disease resistance protein winged helix" evidence="12">
    <location>
        <begin position="354"/>
        <end position="424"/>
    </location>
</feature>
<feature type="domain" description="Disease resistance R13L4/SHOC-2-like LRR" evidence="13">
    <location>
        <begin position="1292"/>
        <end position="1548"/>
    </location>
</feature>
<evidence type="ECO:0000259" key="11">
    <source>
        <dbReference type="Pfam" id="PF00931"/>
    </source>
</evidence>
<keyword evidence="7" id="KW-0677">Repeat</keyword>
<organism evidence="14 15">
    <name type="scientific">Centaurea solstitialis</name>
    <name type="common">yellow star-thistle</name>
    <dbReference type="NCBI Taxonomy" id="347529"/>
    <lineage>
        <taxon>Eukaryota</taxon>
        <taxon>Viridiplantae</taxon>
        <taxon>Streptophyta</taxon>
        <taxon>Embryophyta</taxon>
        <taxon>Tracheophyta</taxon>
        <taxon>Spermatophyta</taxon>
        <taxon>Magnoliopsida</taxon>
        <taxon>eudicotyledons</taxon>
        <taxon>Gunneridae</taxon>
        <taxon>Pentapetalae</taxon>
        <taxon>asterids</taxon>
        <taxon>campanulids</taxon>
        <taxon>Asterales</taxon>
        <taxon>Asteraceae</taxon>
        <taxon>Carduoideae</taxon>
        <taxon>Cardueae</taxon>
        <taxon>Centaureinae</taxon>
        <taxon>Centaurea</taxon>
    </lineage>
</organism>
<evidence type="ECO:0000313" key="15">
    <source>
        <dbReference type="Proteomes" id="UP001172457"/>
    </source>
</evidence>
<reference evidence="14" key="1">
    <citation type="submission" date="2023-03" db="EMBL/GenBank/DDBJ databases">
        <title>Chromosome-scale reference genome and RAD-based genetic map of yellow starthistle (Centaurea solstitialis) reveal putative structural variation and QTLs associated with invader traits.</title>
        <authorList>
            <person name="Reatini B."/>
            <person name="Cang F.A."/>
            <person name="Jiang Q."/>
            <person name="Mckibben M.T.W."/>
            <person name="Barker M.S."/>
            <person name="Rieseberg L.H."/>
            <person name="Dlugosch K.M."/>
        </authorList>
    </citation>
    <scope>NUCLEOTIDE SEQUENCE</scope>
    <source>
        <strain evidence="14">CAN-66</strain>
        <tissue evidence="14">Leaf</tissue>
    </source>
</reference>
<evidence type="ECO:0000256" key="4">
    <source>
        <dbReference type="ARBA" id="ARBA00022490"/>
    </source>
</evidence>